<keyword evidence="2" id="KW-1133">Transmembrane helix</keyword>
<protein>
    <submittedName>
        <fullName evidence="3">Uncharacterized protein</fullName>
    </submittedName>
</protein>
<dbReference type="EMBL" id="KZ993113">
    <property type="protein sequence ID" value="RKP05495.1"/>
    <property type="molecule type" value="Genomic_DNA"/>
</dbReference>
<keyword evidence="2" id="KW-0812">Transmembrane</keyword>
<name>A0A4P9XIG9_9FUNG</name>
<keyword evidence="4" id="KW-1185">Reference proteome</keyword>
<dbReference type="AlphaFoldDB" id="A0A4P9XIG9"/>
<reference evidence="4" key="1">
    <citation type="journal article" date="2018" name="Nat. Microbiol.">
        <title>Leveraging single-cell genomics to expand the fungal tree of life.</title>
        <authorList>
            <person name="Ahrendt S.R."/>
            <person name="Quandt C.A."/>
            <person name="Ciobanu D."/>
            <person name="Clum A."/>
            <person name="Salamov A."/>
            <person name="Andreopoulos B."/>
            <person name="Cheng J.F."/>
            <person name="Woyke T."/>
            <person name="Pelin A."/>
            <person name="Henrissat B."/>
            <person name="Reynolds N.K."/>
            <person name="Benny G.L."/>
            <person name="Smith M.E."/>
            <person name="James T.Y."/>
            <person name="Grigoriev I.V."/>
        </authorList>
    </citation>
    <scope>NUCLEOTIDE SEQUENCE [LARGE SCALE GENOMIC DNA]</scope>
    <source>
        <strain evidence="4">RSA 1356</strain>
    </source>
</reference>
<feature type="transmembrane region" description="Helical" evidence="2">
    <location>
        <begin position="41"/>
        <end position="59"/>
    </location>
</feature>
<sequence>MAAYFIEEAHHLLPKTTGILKWHEGLTQIASHETSLPFGPTLIATAAATVAIIILFADVSPVDFGQARSWIIPLLRKRMKRQLSQDPDPSQRSTFTGCAMTPFDTYFPP</sequence>
<keyword evidence="2" id="KW-0472">Membrane</keyword>
<dbReference type="Proteomes" id="UP000271241">
    <property type="component" value="Unassembled WGS sequence"/>
</dbReference>
<evidence type="ECO:0000313" key="3">
    <source>
        <dbReference type="EMBL" id="RKP05495.1"/>
    </source>
</evidence>
<feature type="region of interest" description="Disordered" evidence="1">
    <location>
        <begin position="82"/>
        <end position="109"/>
    </location>
</feature>
<feature type="compositionally biased region" description="Polar residues" evidence="1">
    <location>
        <begin position="82"/>
        <end position="96"/>
    </location>
</feature>
<gene>
    <name evidence="3" type="ORF">THASP1DRAFT_26021</name>
</gene>
<evidence type="ECO:0000313" key="4">
    <source>
        <dbReference type="Proteomes" id="UP000271241"/>
    </source>
</evidence>
<evidence type="ECO:0000256" key="2">
    <source>
        <dbReference type="SAM" id="Phobius"/>
    </source>
</evidence>
<organism evidence="3 4">
    <name type="scientific">Thamnocephalis sphaerospora</name>
    <dbReference type="NCBI Taxonomy" id="78915"/>
    <lineage>
        <taxon>Eukaryota</taxon>
        <taxon>Fungi</taxon>
        <taxon>Fungi incertae sedis</taxon>
        <taxon>Zoopagomycota</taxon>
        <taxon>Zoopagomycotina</taxon>
        <taxon>Zoopagomycetes</taxon>
        <taxon>Zoopagales</taxon>
        <taxon>Sigmoideomycetaceae</taxon>
        <taxon>Thamnocephalis</taxon>
    </lineage>
</organism>
<evidence type="ECO:0000256" key="1">
    <source>
        <dbReference type="SAM" id="MobiDB-lite"/>
    </source>
</evidence>
<proteinExistence type="predicted"/>
<accession>A0A4P9XIG9</accession>